<reference evidence="3" key="2">
    <citation type="journal article" date="2019" name="Genome Biol. Evol.">
        <title>Day and night: Metabolic profiles and evolutionary relationships of six axenic non-marine cyanobacteria.</title>
        <authorList>
            <person name="Will S.E."/>
            <person name="Henke P."/>
            <person name="Boedeker C."/>
            <person name="Huang S."/>
            <person name="Brinkmann H."/>
            <person name="Rohde M."/>
            <person name="Jarek M."/>
            <person name="Friedl T."/>
            <person name="Seufert S."/>
            <person name="Schumacher M."/>
            <person name="Overmann J."/>
            <person name="Neumann-Schaal M."/>
            <person name="Petersen J."/>
        </authorList>
    </citation>
    <scope>NUCLEOTIDE SEQUENCE [LARGE SCALE GENOMIC DNA]</scope>
    <source>
        <strain evidence="3">PCC 7102</strain>
    </source>
</reference>
<reference evidence="3" key="1">
    <citation type="submission" date="2018-12" db="EMBL/GenBank/DDBJ databases">
        <authorList>
            <person name="Will S."/>
            <person name="Neumann-Schaal M."/>
            <person name="Henke P."/>
        </authorList>
    </citation>
    <scope>NUCLEOTIDE SEQUENCE</scope>
    <source>
        <strain evidence="3">PCC 7102</strain>
    </source>
</reference>
<dbReference type="InterPro" id="IPR025507">
    <property type="entry name" value="DUF4394"/>
</dbReference>
<feature type="compositionally biased region" description="Polar residues" evidence="1">
    <location>
        <begin position="285"/>
        <end position="313"/>
    </location>
</feature>
<dbReference type="InterPro" id="IPR011044">
    <property type="entry name" value="Quino_amine_DH_bsu"/>
</dbReference>
<protein>
    <recommendedName>
        <fullName evidence="2">DUF4394 domain-containing protein</fullName>
    </recommendedName>
</protein>
<evidence type="ECO:0000313" key="3">
    <source>
        <dbReference type="EMBL" id="RUT05646.1"/>
    </source>
</evidence>
<keyword evidence="4" id="KW-1185">Reference proteome</keyword>
<dbReference type="Proteomes" id="UP000271624">
    <property type="component" value="Unassembled WGS sequence"/>
</dbReference>
<proteinExistence type="predicted"/>
<dbReference type="EMBL" id="RSCL01000008">
    <property type="protein sequence ID" value="RUT05646.1"/>
    <property type="molecule type" value="Genomic_DNA"/>
</dbReference>
<name>A0A3S1B664_9CYAN</name>
<feature type="region of interest" description="Disordered" evidence="1">
    <location>
        <begin position="285"/>
        <end position="331"/>
    </location>
</feature>
<dbReference type="RefSeq" id="WP_127082105.1">
    <property type="nucleotide sequence ID" value="NZ_RSCL01000008.1"/>
</dbReference>
<comment type="caution">
    <text evidence="3">The sequence shown here is derived from an EMBL/GenBank/DDBJ whole genome shotgun (WGS) entry which is preliminary data.</text>
</comment>
<dbReference type="SUPFAM" id="SSF50969">
    <property type="entry name" value="YVTN repeat-like/Quinoprotein amine dehydrogenase"/>
    <property type="match status" value="1"/>
</dbReference>
<dbReference type="Pfam" id="PF14339">
    <property type="entry name" value="DUF4394"/>
    <property type="match status" value="1"/>
</dbReference>
<dbReference type="OrthoDB" id="531718at2"/>
<evidence type="ECO:0000256" key="1">
    <source>
        <dbReference type="SAM" id="MobiDB-lite"/>
    </source>
</evidence>
<gene>
    <name evidence="3" type="ORF">DSM106972_036530</name>
</gene>
<organism evidence="3 4">
    <name type="scientific">Dulcicalothrix desertica PCC 7102</name>
    <dbReference type="NCBI Taxonomy" id="232991"/>
    <lineage>
        <taxon>Bacteria</taxon>
        <taxon>Bacillati</taxon>
        <taxon>Cyanobacteriota</taxon>
        <taxon>Cyanophyceae</taxon>
        <taxon>Nostocales</taxon>
        <taxon>Calotrichaceae</taxon>
        <taxon>Dulcicalothrix</taxon>
    </lineage>
</organism>
<evidence type="ECO:0000259" key="2">
    <source>
        <dbReference type="Pfam" id="PF14339"/>
    </source>
</evidence>
<dbReference type="AlphaFoldDB" id="A0A3S1B664"/>
<feature type="domain" description="DUF4394" evidence="2">
    <location>
        <begin position="66"/>
        <end position="274"/>
    </location>
</feature>
<accession>A0A3S1B664</accession>
<evidence type="ECO:0000313" key="4">
    <source>
        <dbReference type="Proteomes" id="UP000271624"/>
    </source>
</evidence>
<sequence>MKAKLNIPNKLVIIATSALVSLLNFGSIALHTNPSLAQEKSSISRGLSFIGLTPNNTLVRFGLNSRIFKPIRVKGIDGNLQGIDFRPANGLLYGVTDTDNVYIINPDTGDAKLASKLSSSFDGGFQSGFDFNPVPDRLRIVGSNDQNFRTNVDNGTVNVDKPLAYGSSDPNSGKDPNITAIGYINSRAGATSTQLFGIDYDLDVLVLQDPPNDGNLRTIGSLGINFSPIGGFDIATDASGKNTAFATSDNTLYTIDLSKGAASKVGNLPSTGFIGFAIVPNLPNNKPRTLETQPSTQEAPTQEPSETTDNTETMEAPEQPTQEAMPEQPAN</sequence>